<dbReference type="SUPFAM" id="SSF69118">
    <property type="entry name" value="AhpD-like"/>
    <property type="match status" value="1"/>
</dbReference>
<dbReference type="InterPro" id="IPR029032">
    <property type="entry name" value="AhpD-like"/>
</dbReference>
<evidence type="ECO:0000259" key="1">
    <source>
        <dbReference type="Pfam" id="PF02627"/>
    </source>
</evidence>
<accession>A0A511N828</accession>
<comment type="caution">
    <text evidence="2">The sequence shown here is derived from an EMBL/GenBank/DDBJ whole genome shotgun (WGS) entry which is preliminary data.</text>
</comment>
<dbReference type="EMBL" id="BJXB01000026">
    <property type="protein sequence ID" value="GEM48992.1"/>
    <property type="molecule type" value="Genomic_DNA"/>
</dbReference>
<organism evidence="2 3">
    <name type="scientific">Deinococcus cellulosilyticus (strain DSM 18568 / NBRC 106333 / KACC 11606 / 5516J-15)</name>
    <dbReference type="NCBI Taxonomy" id="1223518"/>
    <lineage>
        <taxon>Bacteria</taxon>
        <taxon>Thermotogati</taxon>
        <taxon>Deinococcota</taxon>
        <taxon>Deinococci</taxon>
        <taxon>Deinococcales</taxon>
        <taxon>Deinococcaceae</taxon>
        <taxon>Deinococcus</taxon>
    </lineage>
</organism>
<reference evidence="2 3" key="1">
    <citation type="submission" date="2019-07" db="EMBL/GenBank/DDBJ databases">
        <title>Whole genome shotgun sequence of Deinococcus cellulosilyticus NBRC 106333.</title>
        <authorList>
            <person name="Hosoyama A."/>
            <person name="Uohara A."/>
            <person name="Ohji S."/>
            <person name="Ichikawa N."/>
        </authorList>
    </citation>
    <scope>NUCLEOTIDE SEQUENCE [LARGE SCALE GENOMIC DNA]</scope>
    <source>
        <strain evidence="2 3">NBRC 106333</strain>
    </source>
</reference>
<gene>
    <name evidence="2" type="ORF">DC3_46270</name>
</gene>
<dbReference type="Gene3D" id="1.20.1290.10">
    <property type="entry name" value="AhpD-like"/>
    <property type="match status" value="1"/>
</dbReference>
<name>A0A511N828_DEIC1</name>
<dbReference type="AlphaFoldDB" id="A0A511N828"/>
<dbReference type="RefSeq" id="WP_146888720.1">
    <property type="nucleotide sequence ID" value="NZ_BJXB01000026.1"/>
</dbReference>
<evidence type="ECO:0000313" key="2">
    <source>
        <dbReference type="EMBL" id="GEM48992.1"/>
    </source>
</evidence>
<proteinExistence type="predicted"/>
<protein>
    <submittedName>
        <fullName evidence="2">4-carboxymuconolactone decarboxylase</fullName>
    </submittedName>
</protein>
<dbReference type="Proteomes" id="UP000321306">
    <property type="component" value="Unassembled WGS sequence"/>
</dbReference>
<dbReference type="Pfam" id="PF02627">
    <property type="entry name" value="CMD"/>
    <property type="match status" value="1"/>
</dbReference>
<dbReference type="InterPro" id="IPR052512">
    <property type="entry name" value="4CMD/NDH-1_regulator"/>
</dbReference>
<sequence>MSAKETIWGEHTETIEKRLKAFHPDLQKYIDGFAYGEVYERPGLPLQVKELLAIVMLVSLGNPQELKTHFRGVINAGGSMQDIEEALLFAIPYLGFPRVIGAFEVLRSMQK</sequence>
<feature type="domain" description="Carboxymuconolactone decarboxylase-like" evidence="1">
    <location>
        <begin position="24"/>
        <end position="107"/>
    </location>
</feature>
<evidence type="ECO:0000313" key="3">
    <source>
        <dbReference type="Proteomes" id="UP000321306"/>
    </source>
</evidence>
<dbReference type="PANTHER" id="PTHR33570">
    <property type="entry name" value="4-CARBOXYMUCONOLACTONE DECARBOXYLASE FAMILY PROTEIN"/>
    <property type="match status" value="1"/>
</dbReference>
<keyword evidence="3" id="KW-1185">Reference proteome</keyword>
<dbReference type="OrthoDB" id="9802489at2"/>
<dbReference type="GO" id="GO:0051920">
    <property type="term" value="F:peroxiredoxin activity"/>
    <property type="evidence" value="ECO:0007669"/>
    <property type="project" value="InterPro"/>
</dbReference>
<dbReference type="InterPro" id="IPR003779">
    <property type="entry name" value="CMD-like"/>
</dbReference>
<dbReference type="PANTHER" id="PTHR33570:SF2">
    <property type="entry name" value="CARBOXYMUCONOLACTONE DECARBOXYLASE-LIKE DOMAIN-CONTAINING PROTEIN"/>
    <property type="match status" value="1"/>
</dbReference>